<reference evidence="6" key="1">
    <citation type="journal article" date="2019" name="Int. J. Syst. Evol. Microbiol.">
        <title>The Global Catalogue of Microorganisms (GCM) 10K type strain sequencing project: providing services to taxonomists for standard genome sequencing and annotation.</title>
        <authorList>
            <consortium name="The Broad Institute Genomics Platform"/>
            <consortium name="The Broad Institute Genome Sequencing Center for Infectious Disease"/>
            <person name="Wu L."/>
            <person name="Ma J."/>
        </authorList>
    </citation>
    <scope>NUCLEOTIDE SEQUENCE [LARGE SCALE GENOMIC DNA]</scope>
    <source>
        <strain evidence="6">KCTC 42899</strain>
    </source>
</reference>
<feature type="domain" description="Glycosyltransferase 61 catalytic" evidence="4">
    <location>
        <begin position="185"/>
        <end position="359"/>
    </location>
</feature>
<dbReference type="Pfam" id="PF04577">
    <property type="entry name" value="Glyco_transf_61"/>
    <property type="match status" value="1"/>
</dbReference>
<sequence length="441" mass="49131">MPTLHPGLHYVPPRPGWVMRPAQGGRVRGFAASENEAMRAMQRETIQNFDRRLMDEVMEINSTPVVMEQAEFCKDGVLIDKRALLNGASGDRLRRKYDLQNSDKARQDRLADAFARARRRGTSNLPVWKDPVDSLDIAIEVKNGFNYYHFTQESLGALAHFSGDDSGRPINLHLPPGDVRGFIMGFIGAIFPQLADRIRIQHKPTRYKKVRSVYSHRHYLYQVADERIGQTATNITEGRWGRPRHDITHRRIVGMSSFDSCLRLLRDHALRRVPQSMVAGMPKLVWMGRDESGDARARGIGGHEALLEELTARGFETVIFEHLAPLEQIAAMQAADIVIAPHGAGLVNMAYARPETLVIEIGSRQTQLHRWGVFHSAAHVAGCRYDAVFADIMGATNPEGVPPISKGLLGVTLDKRATDRILRIVAEATGDKSSEPLCSAG</sequence>
<evidence type="ECO:0000256" key="1">
    <source>
        <dbReference type="ARBA" id="ARBA00022676"/>
    </source>
</evidence>
<dbReference type="EMBL" id="JBHRXJ010000006">
    <property type="protein sequence ID" value="MFC3528605.1"/>
    <property type="molecule type" value="Genomic_DNA"/>
</dbReference>
<dbReference type="InterPro" id="IPR049625">
    <property type="entry name" value="Glyco_transf_61_cat"/>
</dbReference>
<dbReference type="InterPro" id="IPR007657">
    <property type="entry name" value="Glycosyltransferase_61"/>
</dbReference>
<keyword evidence="3" id="KW-0325">Glycoprotein</keyword>
<dbReference type="PANTHER" id="PTHR20961:SF124">
    <property type="entry name" value="GLYCOSYLTRANSFERASE"/>
    <property type="match status" value="1"/>
</dbReference>
<gene>
    <name evidence="5" type="ORF">ACFOMH_10495</name>
</gene>
<evidence type="ECO:0000256" key="2">
    <source>
        <dbReference type="ARBA" id="ARBA00022679"/>
    </source>
</evidence>
<comment type="caution">
    <text evidence="5">The sequence shown here is derived from an EMBL/GenBank/DDBJ whole genome shotgun (WGS) entry which is preliminary data.</text>
</comment>
<proteinExistence type="predicted"/>
<organism evidence="5 6">
    <name type="scientific">Paracoccus mangrovi</name>
    <dbReference type="NCBI Taxonomy" id="1715645"/>
    <lineage>
        <taxon>Bacteria</taxon>
        <taxon>Pseudomonadati</taxon>
        <taxon>Pseudomonadota</taxon>
        <taxon>Alphaproteobacteria</taxon>
        <taxon>Rhodobacterales</taxon>
        <taxon>Paracoccaceae</taxon>
        <taxon>Paracoccus</taxon>
    </lineage>
</organism>
<keyword evidence="6" id="KW-1185">Reference proteome</keyword>
<dbReference type="PANTHER" id="PTHR20961">
    <property type="entry name" value="GLYCOSYLTRANSFERASE"/>
    <property type="match status" value="1"/>
</dbReference>
<evidence type="ECO:0000256" key="3">
    <source>
        <dbReference type="ARBA" id="ARBA00023180"/>
    </source>
</evidence>
<protein>
    <submittedName>
        <fullName evidence="5">Glycosyltransferase 61 family protein</fullName>
    </submittedName>
</protein>
<keyword evidence="1" id="KW-0328">Glycosyltransferase</keyword>
<evidence type="ECO:0000259" key="4">
    <source>
        <dbReference type="Pfam" id="PF04577"/>
    </source>
</evidence>
<dbReference type="Proteomes" id="UP001595721">
    <property type="component" value="Unassembled WGS sequence"/>
</dbReference>
<evidence type="ECO:0000313" key="5">
    <source>
        <dbReference type="EMBL" id="MFC3528605.1"/>
    </source>
</evidence>
<keyword evidence="2" id="KW-0808">Transferase</keyword>
<evidence type="ECO:0000313" key="6">
    <source>
        <dbReference type="Proteomes" id="UP001595721"/>
    </source>
</evidence>
<accession>A0ABV7R363</accession>
<dbReference type="RefSeq" id="WP_377744347.1">
    <property type="nucleotide sequence ID" value="NZ_JBHRXJ010000006.1"/>
</dbReference>
<name>A0ABV7R363_9RHOB</name>